<gene>
    <name evidence="2" type="ORF">Vau01_019060</name>
</gene>
<accession>A0A8J3Z319</accession>
<feature type="transmembrane region" description="Helical" evidence="1">
    <location>
        <begin position="30"/>
        <end position="48"/>
    </location>
</feature>
<dbReference type="AlphaFoldDB" id="A0A8J3Z319"/>
<feature type="transmembrane region" description="Helical" evidence="1">
    <location>
        <begin position="60"/>
        <end position="80"/>
    </location>
</feature>
<feature type="transmembrane region" description="Helical" evidence="1">
    <location>
        <begin position="7"/>
        <end position="24"/>
    </location>
</feature>
<organism evidence="2 3">
    <name type="scientific">Virgisporangium aurantiacum</name>
    <dbReference type="NCBI Taxonomy" id="175570"/>
    <lineage>
        <taxon>Bacteria</taxon>
        <taxon>Bacillati</taxon>
        <taxon>Actinomycetota</taxon>
        <taxon>Actinomycetes</taxon>
        <taxon>Micromonosporales</taxon>
        <taxon>Micromonosporaceae</taxon>
        <taxon>Virgisporangium</taxon>
    </lineage>
</organism>
<dbReference type="PANTHER" id="PTHR34989">
    <property type="entry name" value="PROTEIN HDED"/>
    <property type="match status" value="1"/>
</dbReference>
<keyword evidence="1" id="KW-1133">Transmembrane helix</keyword>
<keyword evidence="1" id="KW-0812">Transmembrane</keyword>
<proteinExistence type="predicted"/>
<evidence type="ECO:0000256" key="1">
    <source>
        <dbReference type="SAM" id="Phobius"/>
    </source>
</evidence>
<feature type="transmembrane region" description="Helical" evidence="1">
    <location>
        <begin position="142"/>
        <end position="163"/>
    </location>
</feature>
<dbReference type="GO" id="GO:0005886">
    <property type="term" value="C:plasma membrane"/>
    <property type="evidence" value="ECO:0007669"/>
    <property type="project" value="TreeGrafter"/>
</dbReference>
<dbReference type="InterPro" id="IPR005325">
    <property type="entry name" value="DUF308_memb"/>
</dbReference>
<protein>
    <submittedName>
        <fullName evidence="2">Membrane protein</fullName>
    </submittedName>
</protein>
<dbReference type="EMBL" id="BOPG01000012">
    <property type="protein sequence ID" value="GIJ54390.1"/>
    <property type="molecule type" value="Genomic_DNA"/>
</dbReference>
<dbReference type="RefSeq" id="WP_203989371.1">
    <property type="nucleotide sequence ID" value="NZ_BOPG01000012.1"/>
</dbReference>
<dbReference type="InterPro" id="IPR052712">
    <property type="entry name" value="Acid_resist_chaperone_HdeD"/>
</dbReference>
<keyword evidence="1" id="KW-0472">Membrane</keyword>
<evidence type="ECO:0000313" key="2">
    <source>
        <dbReference type="EMBL" id="GIJ54390.1"/>
    </source>
</evidence>
<reference evidence="2" key="1">
    <citation type="submission" date="2021-01" db="EMBL/GenBank/DDBJ databases">
        <title>Whole genome shotgun sequence of Virgisporangium aurantiacum NBRC 16421.</title>
        <authorList>
            <person name="Komaki H."/>
            <person name="Tamura T."/>
        </authorList>
    </citation>
    <scope>NUCLEOTIDE SEQUENCE</scope>
    <source>
        <strain evidence="2">NBRC 16421</strain>
    </source>
</reference>
<feature type="transmembrane region" description="Helical" evidence="1">
    <location>
        <begin position="118"/>
        <end position="136"/>
    </location>
</feature>
<keyword evidence="3" id="KW-1185">Reference proteome</keyword>
<comment type="caution">
    <text evidence="2">The sequence shown here is derived from an EMBL/GenBank/DDBJ whole genome shotgun (WGS) entry which is preliminary data.</text>
</comment>
<feature type="transmembrane region" description="Helical" evidence="1">
    <location>
        <begin position="86"/>
        <end position="106"/>
    </location>
</feature>
<dbReference type="Proteomes" id="UP000612585">
    <property type="component" value="Unassembled WGS sequence"/>
</dbReference>
<evidence type="ECO:0000313" key="3">
    <source>
        <dbReference type="Proteomes" id="UP000612585"/>
    </source>
</evidence>
<name>A0A8J3Z319_9ACTN</name>
<sequence>MSLSSSLLWRGVLALAVGVVSIVWPDVTVGAFVILFAVYAFLAAAVDAMRAFRSSRTGPVLGYLLLAALSVVAGVVALAWPGITALVLVVWIGAWATVTGIVEVVLAFRRDAIAGERALWAITGLISIALGIVFFVRPDIGALAAATVFGLFSIVYGVSALILSSRAHRLEAGTDRLVNSAA</sequence>
<dbReference type="Pfam" id="PF03729">
    <property type="entry name" value="DUF308"/>
    <property type="match status" value="1"/>
</dbReference>
<dbReference type="PANTHER" id="PTHR34989:SF1">
    <property type="entry name" value="PROTEIN HDED"/>
    <property type="match status" value="1"/>
</dbReference>